<gene>
    <name evidence="2" type="ORF">AWC38_SpisGene19557</name>
</gene>
<evidence type="ECO:0000256" key="1">
    <source>
        <dbReference type="SAM" id="MobiDB-lite"/>
    </source>
</evidence>
<keyword evidence="3" id="KW-1185">Reference proteome</keyword>
<feature type="region of interest" description="Disordered" evidence="1">
    <location>
        <begin position="236"/>
        <end position="256"/>
    </location>
</feature>
<proteinExistence type="predicted"/>
<dbReference type="EMBL" id="LSMT01000567">
    <property type="protein sequence ID" value="PFX16187.1"/>
    <property type="molecule type" value="Genomic_DNA"/>
</dbReference>
<feature type="region of interest" description="Disordered" evidence="1">
    <location>
        <begin position="180"/>
        <end position="202"/>
    </location>
</feature>
<name>A0A2B4RIJ6_STYPI</name>
<dbReference type="Proteomes" id="UP000225706">
    <property type="component" value="Unassembled WGS sequence"/>
</dbReference>
<feature type="compositionally biased region" description="Acidic residues" evidence="1">
    <location>
        <begin position="236"/>
        <end position="255"/>
    </location>
</feature>
<reference evidence="3" key="1">
    <citation type="journal article" date="2017" name="bioRxiv">
        <title>Comparative analysis of the genomes of Stylophora pistillata and Acropora digitifera provides evidence for extensive differences between species of corals.</title>
        <authorList>
            <person name="Voolstra C.R."/>
            <person name="Li Y."/>
            <person name="Liew Y.J."/>
            <person name="Baumgarten S."/>
            <person name="Zoccola D."/>
            <person name="Flot J.-F."/>
            <person name="Tambutte S."/>
            <person name="Allemand D."/>
            <person name="Aranda M."/>
        </authorList>
    </citation>
    <scope>NUCLEOTIDE SEQUENCE [LARGE SCALE GENOMIC DNA]</scope>
</reference>
<evidence type="ECO:0000313" key="2">
    <source>
        <dbReference type="EMBL" id="PFX16187.1"/>
    </source>
</evidence>
<dbReference type="OrthoDB" id="5990150at2759"/>
<accession>A0A2B4RIJ6</accession>
<comment type="caution">
    <text evidence="2">The sequence shown here is derived from an EMBL/GenBank/DDBJ whole genome shotgun (WGS) entry which is preliminary data.</text>
</comment>
<organism evidence="2 3">
    <name type="scientific">Stylophora pistillata</name>
    <name type="common">Smooth cauliflower coral</name>
    <dbReference type="NCBI Taxonomy" id="50429"/>
    <lineage>
        <taxon>Eukaryota</taxon>
        <taxon>Metazoa</taxon>
        <taxon>Cnidaria</taxon>
        <taxon>Anthozoa</taxon>
        <taxon>Hexacorallia</taxon>
        <taxon>Scleractinia</taxon>
        <taxon>Astrocoeniina</taxon>
        <taxon>Pocilloporidae</taxon>
        <taxon>Stylophora</taxon>
    </lineage>
</organism>
<dbReference type="AlphaFoldDB" id="A0A2B4RIJ6"/>
<evidence type="ECO:0000313" key="3">
    <source>
        <dbReference type="Proteomes" id="UP000225706"/>
    </source>
</evidence>
<sequence length="274" mass="30076">MSKESWILCALNLIIKLAIRAGLATVISGARTFLDFAEAAGYFAVDEGGKGILNLLYAVGRLVTPGALTFWTDAVGQIAKEPFLLAASKAEAERKATNQVGTEQASKELAEIVQYAQDFGTISKESFKRTTKWGAKYFTHEKSYYPVPKSSVELRDVDLVKPCPAGKVDPNIEAAMKGTCQAKDDKRRNNKGQRTGNEERVDQDTNIPRAIDEVPRITFVDKSMLGVIAVGDVTDLPEQEDEFDTDSESDADNDTDITFSRFGGAIRAHFRLDL</sequence>
<protein>
    <submittedName>
        <fullName evidence="2">Uncharacterized protein</fullName>
    </submittedName>
</protein>